<dbReference type="SUPFAM" id="SSF103473">
    <property type="entry name" value="MFS general substrate transporter"/>
    <property type="match status" value="1"/>
</dbReference>
<protein>
    <submittedName>
        <fullName evidence="8">DHA1 family inner membrane transport protein</fullName>
    </submittedName>
</protein>
<dbReference type="RefSeq" id="WP_068013217.1">
    <property type="nucleotide sequence ID" value="NZ_QQAZ01000003.1"/>
</dbReference>
<feature type="transmembrane region" description="Helical" evidence="6">
    <location>
        <begin position="289"/>
        <end position="306"/>
    </location>
</feature>
<evidence type="ECO:0000259" key="7">
    <source>
        <dbReference type="PROSITE" id="PS50850"/>
    </source>
</evidence>
<dbReference type="GO" id="GO:0022857">
    <property type="term" value="F:transmembrane transporter activity"/>
    <property type="evidence" value="ECO:0007669"/>
    <property type="project" value="InterPro"/>
</dbReference>
<dbReference type="AlphaFoldDB" id="A0A370H9T9"/>
<feature type="transmembrane region" description="Helical" evidence="6">
    <location>
        <begin position="132"/>
        <end position="150"/>
    </location>
</feature>
<dbReference type="InterPro" id="IPR020846">
    <property type="entry name" value="MFS_dom"/>
</dbReference>
<feature type="transmembrane region" description="Helical" evidence="6">
    <location>
        <begin position="262"/>
        <end position="283"/>
    </location>
</feature>
<evidence type="ECO:0000256" key="5">
    <source>
        <dbReference type="ARBA" id="ARBA00023136"/>
    </source>
</evidence>
<comment type="subcellular location">
    <subcellularLocation>
        <location evidence="1">Cell membrane</location>
        <topology evidence="1">Multi-pass membrane protein</topology>
    </subcellularLocation>
</comment>
<dbReference type="Proteomes" id="UP000255355">
    <property type="component" value="Unassembled WGS sequence"/>
</dbReference>
<evidence type="ECO:0000256" key="3">
    <source>
        <dbReference type="ARBA" id="ARBA00022692"/>
    </source>
</evidence>
<evidence type="ECO:0000256" key="6">
    <source>
        <dbReference type="SAM" id="Phobius"/>
    </source>
</evidence>
<name>A0A370H9T9_9NOCA</name>
<dbReference type="PANTHER" id="PTHR43124:SF3">
    <property type="entry name" value="CHLORAMPHENICOL EFFLUX PUMP RV0191"/>
    <property type="match status" value="1"/>
</dbReference>
<feature type="transmembrane region" description="Helical" evidence="6">
    <location>
        <begin position="70"/>
        <end position="93"/>
    </location>
</feature>
<gene>
    <name evidence="8" type="ORF">DFR68_103388</name>
</gene>
<keyword evidence="4 6" id="KW-1133">Transmembrane helix</keyword>
<feature type="transmembrane region" description="Helical" evidence="6">
    <location>
        <begin position="156"/>
        <end position="179"/>
    </location>
</feature>
<evidence type="ECO:0000313" key="9">
    <source>
        <dbReference type="Proteomes" id="UP000255355"/>
    </source>
</evidence>
<feature type="transmembrane region" description="Helical" evidence="6">
    <location>
        <begin position="313"/>
        <end position="335"/>
    </location>
</feature>
<keyword evidence="5 6" id="KW-0472">Membrane</keyword>
<dbReference type="PANTHER" id="PTHR43124">
    <property type="entry name" value="PURINE EFFLUX PUMP PBUE"/>
    <property type="match status" value="1"/>
</dbReference>
<feature type="transmembrane region" description="Helical" evidence="6">
    <location>
        <begin position="229"/>
        <end position="250"/>
    </location>
</feature>
<keyword evidence="9" id="KW-1185">Reference proteome</keyword>
<comment type="caution">
    <text evidence="8">The sequence shown here is derived from an EMBL/GenBank/DDBJ whole genome shotgun (WGS) entry which is preliminary data.</text>
</comment>
<dbReference type="InterPro" id="IPR050189">
    <property type="entry name" value="MFS_Efflux_Transporters"/>
</dbReference>
<feature type="transmembrane region" description="Helical" evidence="6">
    <location>
        <begin position="99"/>
        <end position="120"/>
    </location>
</feature>
<accession>A0A370H9T9</accession>
<dbReference type="InterPro" id="IPR011701">
    <property type="entry name" value="MFS"/>
</dbReference>
<dbReference type="Pfam" id="PF07690">
    <property type="entry name" value="MFS_1"/>
    <property type="match status" value="1"/>
</dbReference>
<dbReference type="OrthoDB" id="9814237at2"/>
<dbReference type="PROSITE" id="PS50850">
    <property type="entry name" value="MFS"/>
    <property type="match status" value="1"/>
</dbReference>
<keyword evidence="2" id="KW-1003">Cell membrane</keyword>
<keyword evidence="3 6" id="KW-0812">Transmembrane</keyword>
<evidence type="ECO:0000256" key="4">
    <source>
        <dbReference type="ARBA" id="ARBA00022989"/>
    </source>
</evidence>
<evidence type="ECO:0000313" key="8">
    <source>
        <dbReference type="EMBL" id="RDI53000.1"/>
    </source>
</evidence>
<evidence type="ECO:0000256" key="2">
    <source>
        <dbReference type="ARBA" id="ARBA00022475"/>
    </source>
</evidence>
<dbReference type="CDD" id="cd17324">
    <property type="entry name" value="MFS_NepI_like"/>
    <property type="match status" value="1"/>
</dbReference>
<feature type="transmembrane region" description="Helical" evidence="6">
    <location>
        <begin position="355"/>
        <end position="375"/>
    </location>
</feature>
<feature type="transmembrane region" description="Helical" evidence="6">
    <location>
        <begin position="45"/>
        <end position="63"/>
    </location>
</feature>
<dbReference type="InterPro" id="IPR036259">
    <property type="entry name" value="MFS_trans_sf"/>
</dbReference>
<feature type="domain" description="Major facilitator superfamily (MFS) profile" evidence="7">
    <location>
        <begin position="2"/>
        <end position="379"/>
    </location>
</feature>
<sequence>MRLPVLSLMLVVFGLTTGEFAIAGILPEVAPDLAVPVSSAGQLVTAYALGMIVGGPVVTVLTARVPRRRLIIGLVGFAVLANLASALAPGYPILLVTRFAAGLIVATFFALAIATVVATAPEGRAASAIAQVALGMNLGIVLGTPIGTFVGQHLGWRVTFAAVAALAGLGLLMVLRFVTELPPAATGSVLGELRVLADRRLLLAIALTAVGSVGVVGVFTYIAPLLTDVAGFGAATVPALLLVYGAGAVVGNQLGGWLADRALLPALIGLLTALAAALALFWIGGEIPAAAAVLVFLLGALAFAVIPGMQTRVITAAAAAPTLGIAINAAGYQVAAAIAGKLGGWVIADGPGLHALPLISAALTLIGVILAGHMLRQDRRSPVPA</sequence>
<dbReference type="EMBL" id="QQAZ01000003">
    <property type="protein sequence ID" value="RDI53000.1"/>
    <property type="molecule type" value="Genomic_DNA"/>
</dbReference>
<proteinExistence type="predicted"/>
<evidence type="ECO:0000256" key="1">
    <source>
        <dbReference type="ARBA" id="ARBA00004651"/>
    </source>
</evidence>
<organism evidence="8 9">
    <name type="scientific">Nocardia mexicana</name>
    <dbReference type="NCBI Taxonomy" id="279262"/>
    <lineage>
        <taxon>Bacteria</taxon>
        <taxon>Bacillati</taxon>
        <taxon>Actinomycetota</taxon>
        <taxon>Actinomycetes</taxon>
        <taxon>Mycobacteriales</taxon>
        <taxon>Nocardiaceae</taxon>
        <taxon>Nocardia</taxon>
    </lineage>
</organism>
<dbReference type="Gene3D" id="1.20.1250.20">
    <property type="entry name" value="MFS general substrate transporter like domains"/>
    <property type="match status" value="1"/>
</dbReference>
<dbReference type="GO" id="GO:0005886">
    <property type="term" value="C:plasma membrane"/>
    <property type="evidence" value="ECO:0007669"/>
    <property type="project" value="UniProtKB-SubCell"/>
</dbReference>
<reference evidence="8 9" key="1">
    <citation type="submission" date="2018-07" db="EMBL/GenBank/DDBJ databases">
        <title>Genomic Encyclopedia of Type Strains, Phase IV (KMG-IV): sequencing the most valuable type-strain genomes for metagenomic binning, comparative biology and taxonomic classification.</title>
        <authorList>
            <person name="Goeker M."/>
        </authorList>
    </citation>
    <scope>NUCLEOTIDE SEQUENCE [LARGE SCALE GENOMIC DNA]</scope>
    <source>
        <strain evidence="8 9">DSM 44952</strain>
    </source>
</reference>
<feature type="transmembrane region" description="Helical" evidence="6">
    <location>
        <begin position="200"/>
        <end position="223"/>
    </location>
</feature>